<sequence length="467" mass="52270">MEDIPDQLVWEILSRIKKTVDRNSVALSCKRLYKLDNEQRQSLRFGCGLNPANQSLTSICNRFTNLSKVEITYSGWMSKLGKQLDDQGLDILANGCPSLIDLTLSYCTFITDEGLHHLASCSKLSALKLNFTPRITGCGILSVVVGCKGLAVLHLIRCLNVTSVEWLKYLGRLETLEDLLIENCRAIGEGDLIKLGFGWRGLKRLQFEVDPNYRYMKVYDRLAVDQWQKQWVPCDSMLELSLVNCIISPGRGLACVLGKCKNLEKIHLDMCVGVRDCDIIGLAQKASSLRSISLRVPSDFSLPLPMNNPLRLTDECLRAIAQNCSMLESVRISFSDGEFPSFSSFTLNGILVLIHMCPVRELALNHVYSFNDTGMEALCSAQHLETLELVKCQEISDEGLQLVSQFPRLCTLRLRKCLGVTDDGLKSFVGSHKLNFLAVEDCPQISERGVHGAAKSVSFRQDLSWMY</sequence>
<organism evidence="2">
    <name type="scientific">Rhizophora mucronata</name>
    <name type="common">Asiatic mangrove</name>
    <dbReference type="NCBI Taxonomy" id="61149"/>
    <lineage>
        <taxon>Eukaryota</taxon>
        <taxon>Viridiplantae</taxon>
        <taxon>Streptophyta</taxon>
        <taxon>Embryophyta</taxon>
        <taxon>Tracheophyta</taxon>
        <taxon>Spermatophyta</taxon>
        <taxon>Magnoliopsida</taxon>
        <taxon>eudicotyledons</taxon>
        <taxon>Gunneridae</taxon>
        <taxon>Pentapetalae</taxon>
        <taxon>rosids</taxon>
        <taxon>fabids</taxon>
        <taxon>Malpighiales</taxon>
        <taxon>Rhizophoraceae</taxon>
        <taxon>Rhizophora</taxon>
    </lineage>
</organism>
<dbReference type="FunFam" id="1.20.1280.50:FF:000023">
    <property type="entry name" value="F-box/LRR-repeat protein 4"/>
    <property type="match status" value="1"/>
</dbReference>
<dbReference type="PANTHER" id="PTHR13318">
    <property type="entry name" value="PARTNER OF PAIRED, ISOFORM B-RELATED"/>
    <property type="match status" value="1"/>
</dbReference>
<dbReference type="SUPFAM" id="SSF52047">
    <property type="entry name" value="RNI-like"/>
    <property type="match status" value="1"/>
</dbReference>
<dbReference type="InterPro" id="IPR006553">
    <property type="entry name" value="Leu-rich_rpt_Cys-con_subtyp"/>
</dbReference>
<name>A0A2P2INB6_RHIMU</name>
<dbReference type="CDD" id="cd22159">
    <property type="entry name" value="F-box_AtTIR1-like"/>
    <property type="match status" value="1"/>
</dbReference>
<proteinExistence type="predicted"/>
<accession>A0A2P2INB6</accession>
<dbReference type="PANTHER" id="PTHR13318:SF182">
    <property type="entry name" value="F-BOX_LRR-REPEAT PROTEIN 14"/>
    <property type="match status" value="1"/>
</dbReference>
<dbReference type="Pfam" id="PF25372">
    <property type="entry name" value="DUF7885"/>
    <property type="match status" value="1"/>
</dbReference>
<dbReference type="Pfam" id="PF13516">
    <property type="entry name" value="LRR_6"/>
    <property type="match status" value="1"/>
</dbReference>
<dbReference type="InterPro" id="IPR032675">
    <property type="entry name" value="LRR_dom_sf"/>
</dbReference>
<dbReference type="EMBL" id="GGEC01002213">
    <property type="protein sequence ID" value="MBW82696.1"/>
    <property type="molecule type" value="Transcribed_RNA"/>
</dbReference>
<dbReference type="FunFam" id="3.80.10.10:FF:001151">
    <property type="entry name" value="F-box/LRR-repeat protein 14"/>
    <property type="match status" value="1"/>
</dbReference>
<feature type="domain" description="F-box/LRR-repeat protein 15-like leucin rich repeat" evidence="1">
    <location>
        <begin position="313"/>
        <end position="450"/>
    </location>
</feature>
<dbReference type="AlphaFoldDB" id="A0A2P2INB6"/>
<reference evidence="2" key="1">
    <citation type="submission" date="2018-02" db="EMBL/GenBank/DDBJ databases">
        <title>Rhizophora mucronata_Transcriptome.</title>
        <authorList>
            <person name="Meera S.P."/>
            <person name="Sreeshan A."/>
            <person name="Augustine A."/>
        </authorList>
    </citation>
    <scope>NUCLEOTIDE SEQUENCE</scope>
    <source>
        <tissue evidence="2">Leaf</tissue>
    </source>
</reference>
<dbReference type="SMART" id="SM00367">
    <property type="entry name" value="LRR_CC"/>
    <property type="match status" value="5"/>
</dbReference>
<dbReference type="GO" id="GO:0031146">
    <property type="term" value="P:SCF-dependent proteasomal ubiquitin-dependent protein catabolic process"/>
    <property type="evidence" value="ECO:0007669"/>
    <property type="project" value="TreeGrafter"/>
</dbReference>
<dbReference type="Gene3D" id="3.80.10.10">
    <property type="entry name" value="Ribonuclease Inhibitor"/>
    <property type="match status" value="2"/>
</dbReference>
<dbReference type="InterPro" id="IPR001611">
    <property type="entry name" value="Leu-rich_rpt"/>
</dbReference>
<dbReference type="InterPro" id="IPR057207">
    <property type="entry name" value="FBXL15_LRR"/>
</dbReference>
<evidence type="ECO:0000259" key="1">
    <source>
        <dbReference type="Pfam" id="PF25372"/>
    </source>
</evidence>
<protein>
    <submittedName>
        <fullName evidence="2">F-box family protein</fullName>
    </submittedName>
</protein>
<evidence type="ECO:0000313" key="2">
    <source>
        <dbReference type="EMBL" id="MBW82696.1"/>
    </source>
</evidence>
<dbReference type="FunFam" id="3.80.10.10:FF:000690">
    <property type="entry name" value="F-box/LRR-repeat protein 14"/>
    <property type="match status" value="1"/>
</dbReference>
<dbReference type="Gene3D" id="1.20.1280.50">
    <property type="match status" value="1"/>
</dbReference>
<dbReference type="GO" id="GO:0019005">
    <property type="term" value="C:SCF ubiquitin ligase complex"/>
    <property type="evidence" value="ECO:0007669"/>
    <property type="project" value="TreeGrafter"/>
</dbReference>